<evidence type="ECO:0000259" key="2">
    <source>
        <dbReference type="SMART" id="SM00226"/>
    </source>
</evidence>
<dbReference type="RefSeq" id="WP_258829992.1">
    <property type="nucleotide sequence ID" value="NZ_JANUHA010000021.1"/>
</dbReference>
<evidence type="ECO:0000313" key="4">
    <source>
        <dbReference type="Proteomes" id="UP001206572"/>
    </source>
</evidence>
<accession>A0ABT2ARW0</accession>
<sequence>MAGKSYSVLFLCTGNSSRSIMSEALLTVLGRGRFMAYSAGSRPAGVVSPLAIEQIKRFDSSFPVAAMHSKGWLEFGQPDAPHMDFIITVCDSAAGEVCPHWPGHPTTAHWGYPDPAQVSGNDRDKQEAFRQVFLQIKKRVEQFVSLPLEWLEDDSVRREAVRAIAERKL</sequence>
<reference evidence="3 4" key="1">
    <citation type="submission" date="2022-08" db="EMBL/GenBank/DDBJ databases">
        <title>Reclassification of Massilia species as members of the genera Telluria, Duganella, Pseudoduganella, Mokoshia gen. nov. and Zemynaea gen. nov. using orthogonal and non-orthogonal genome-based approaches.</title>
        <authorList>
            <person name="Bowman J.P."/>
        </authorList>
    </citation>
    <scope>NUCLEOTIDE SEQUENCE [LARGE SCALE GENOMIC DNA]</scope>
    <source>
        <strain evidence="3 4">JCM 31661</strain>
    </source>
</reference>
<dbReference type="Gene3D" id="3.40.50.2300">
    <property type="match status" value="1"/>
</dbReference>
<evidence type="ECO:0000256" key="1">
    <source>
        <dbReference type="ARBA" id="ARBA00022849"/>
    </source>
</evidence>
<dbReference type="SMART" id="SM00226">
    <property type="entry name" value="LMWPc"/>
    <property type="match status" value="1"/>
</dbReference>
<comment type="caution">
    <text evidence="3">The sequence shown here is derived from an EMBL/GenBank/DDBJ whole genome shotgun (WGS) entry which is preliminary data.</text>
</comment>
<dbReference type="InterPro" id="IPR023485">
    <property type="entry name" value="Ptyr_pPase"/>
</dbReference>
<protein>
    <submittedName>
        <fullName evidence="3">Arsenate reductase ArsC</fullName>
    </submittedName>
</protein>
<feature type="domain" description="Phosphotyrosine protein phosphatase I" evidence="2">
    <location>
        <begin position="6"/>
        <end position="146"/>
    </location>
</feature>
<dbReference type="PANTHER" id="PTHR43428:SF1">
    <property type="entry name" value="ARSENATE REDUCTASE"/>
    <property type="match status" value="1"/>
</dbReference>
<dbReference type="Pfam" id="PF01451">
    <property type="entry name" value="LMWPc"/>
    <property type="match status" value="1"/>
</dbReference>
<evidence type="ECO:0000313" key="3">
    <source>
        <dbReference type="EMBL" id="MCS0598989.1"/>
    </source>
</evidence>
<dbReference type="Proteomes" id="UP001206572">
    <property type="component" value="Unassembled WGS sequence"/>
</dbReference>
<dbReference type="CDD" id="cd16345">
    <property type="entry name" value="LMWP_ArsC"/>
    <property type="match status" value="1"/>
</dbReference>
<dbReference type="InterPro" id="IPR036196">
    <property type="entry name" value="Ptyr_pPase_sf"/>
</dbReference>
<keyword evidence="4" id="KW-1185">Reference proteome</keyword>
<name>A0ABT2ARW0_9BURK</name>
<keyword evidence="1" id="KW-0059">Arsenical resistance</keyword>
<dbReference type="EMBL" id="JANUHA010000021">
    <property type="protein sequence ID" value="MCS0598989.1"/>
    <property type="molecule type" value="Genomic_DNA"/>
</dbReference>
<dbReference type="PANTHER" id="PTHR43428">
    <property type="entry name" value="ARSENATE REDUCTASE"/>
    <property type="match status" value="1"/>
</dbReference>
<proteinExistence type="predicted"/>
<gene>
    <name evidence="3" type="ORF">NX780_21825</name>
</gene>
<dbReference type="SUPFAM" id="SSF52788">
    <property type="entry name" value="Phosphotyrosine protein phosphatases I"/>
    <property type="match status" value="1"/>
</dbReference>
<organism evidence="3 4">
    <name type="scientific">Massilia agri</name>
    <dbReference type="NCBI Taxonomy" id="1886785"/>
    <lineage>
        <taxon>Bacteria</taxon>
        <taxon>Pseudomonadati</taxon>
        <taxon>Pseudomonadota</taxon>
        <taxon>Betaproteobacteria</taxon>
        <taxon>Burkholderiales</taxon>
        <taxon>Oxalobacteraceae</taxon>
        <taxon>Telluria group</taxon>
        <taxon>Massilia</taxon>
    </lineage>
</organism>